<dbReference type="Proteomes" id="UP000196342">
    <property type="component" value="Unassembled WGS sequence"/>
</dbReference>
<evidence type="ECO:0000256" key="1">
    <source>
        <dbReference type="SAM" id="Coils"/>
    </source>
</evidence>
<dbReference type="SUPFAM" id="SSF69279">
    <property type="entry name" value="Phage tail proteins"/>
    <property type="match status" value="1"/>
</dbReference>
<dbReference type="EMBL" id="NHOO01000030">
    <property type="protein sequence ID" value="OVE45656.1"/>
    <property type="molecule type" value="Genomic_DNA"/>
</dbReference>
<feature type="coiled-coil region" evidence="1">
    <location>
        <begin position="206"/>
        <end position="233"/>
    </location>
</feature>
<organism evidence="2 3">
    <name type="scientific">Chromobacterium violaceum</name>
    <dbReference type="NCBI Taxonomy" id="536"/>
    <lineage>
        <taxon>Bacteria</taxon>
        <taxon>Pseudomonadati</taxon>
        <taxon>Pseudomonadota</taxon>
        <taxon>Betaproteobacteria</taxon>
        <taxon>Neisseriales</taxon>
        <taxon>Chromobacteriaceae</taxon>
        <taxon>Chromobacterium</taxon>
    </lineage>
</organism>
<accession>A0A202B2I0</accession>
<protein>
    <recommendedName>
        <fullName evidence="4">Phage protein D</fullName>
    </recommendedName>
</protein>
<proteinExistence type="predicted"/>
<dbReference type="AlphaFoldDB" id="A0A202B2I0"/>
<sequence>MDLNNPNVTSDARHVVGRFLLNGIEVPFVSVDVDSNAFYSADTFSATLALSAMPPGMNLLSWWADQTSMTVQVSVGLINQSMTDWTTLIVGQVDKFSYMPGRFEIRLDGRDFTALLIDAKTSDKFSNQTTSQVATMLAKRHGLTPVVTPTKTSVGSIYKWDHTHVSSDSTEWDILSFFAGIDGFQCYVTGKELHYEPMMGPKPADVSAKKKELAALNKQRDGAAAKADALNAQAMDLVNKSKAARAAGNSAQADAYLQQATTLNQQAGQILTQAHADTDGAKASLEKQIAAGGDSSSQYVIRWSDPGVVPYPTANVSEDIAFERNLTLAKGVTVKVRSWHKGKVVEGIYPNSSPRGVTPGNATPKRQLYIVDREGLDHQAALALARQIHQQVTQHEMRLSCSMPGDNLLMPNTMVRVEGTASGFDQLYFVESVRRSLSFDSGYTMSLEAKNHNPNTQVSG</sequence>
<evidence type="ECO:0008006" key="4">
    <source>
        <dbReference type="Google" id="ProtNLM"/>
    </source>
</evidence>
<name>A0A202B2I0_CHRVL</name>
<evidence type="ECO:0000313" key="3">
    <source>
        <dbReference type="Proteomes" id="UP000196342"/>
    </source>
</evidence>
<comment type="caution">
    <text evidence="2">The sequence shown here is derived from an EMBL/GenBank/DDBJ whole genome shotgun (WGS) entry which is preliminary data.</text>
</comment>
<keyword evidence="3" id="KW-1185">Reference proteome</keyword>
<keyword evidence="1" id="KW-0175">Coiled coil</keyword>
<gene>
    <name evidence="2" type="ORF">CBW21_21935</name>
</gene>
<evidence type="ECO:0000313" key="2">
    <source>
        <dbReference type="EMBL" id="OVE45656.1"/>
    </source>
</evidence>
<reference evidence="2 3" key="1">
    <citation type="submission" date="2017-05" db="EMBL/GenBank/DDBJ databases">
        <title>Chromobacterium violaceum GHPS1 isolated from Hydrocarbon polluted soil in French Guiana display an awesome secondary metabolite arsenal and a battery of drug and heavy-metal-resistance and detoxification of xenobiotics proteins.</title>
        <authorList>
            <person name="Belbahri L."/>
        </authorList>
    </citation>
    <scope>NUCLEOTIDE SEQUENCE [LARGE SCALE GENOMIC DNA]</scope>
    <source>
        <strain evidence="2 3">GHPS1</strain>
    </source>
</reference>